<feature type="domain" description="Nephrocystin 3-like N-terminal" evidence="4">
    <location>
        <begin position="386"/>
        <end position="562"/>
    </location>
</feature>
<keyword evidence="2" id="KW-0040">ANK repeat</keyword>
<dbReference type="EMBL" id="JAAQPF010000092">
    <property type="protein sequence ID" value="KAF5716504.1"/>
    <property type="molecule type" value="Genomic_DNA"/>
</dbReference>
<reference evidence="5 6" key="1">
    <citation type="submission" date="2020-05" db="EMBL/GenBank/DDBJ databases">
        <title>Identification and distribution of gene clusters putatively required for synthesis of sphingolipid metabolism inhibitors in phylogenetically diverse species of the filamentous fungus Fusarium.</title>
        <authorList>
            <person name="Kim H.-S."/>
            <person name="Busman M."/>
            <person name="Brown D.W."/>
            <person name="Divon H."/>
            <person name="Uhlig S."/>
            <person name="Proctor R.H."/>
        </authorList>
    </citation>
    <scope>NUCLEOTIDE SEQUENCE [LARGE SCALE GENOMIC DNA]</scope>
    <source>
        <strain evidence="5 6">NRRL 26131</strain>
    </source>
</reference>
<dbReference type="Gene3D" id="3.40.50.300">
    <property type="entry name" value="P-loop containing nucleotide triphosphate hydrolases"/>
    <property type="match status" value="1"/>
</dbReference>
<organism evidence="5 6">
    <name type="scientific">Fusarium globosum</name>
    <dbReference type="NCBI Taxonomy" id="78864"/>
    <lineage>
        <taxon>Eukaryota</taxon>
        <taxon>Fungi</taxon>
        <taxon>Dikarya</taxon>
        <taxon>Ascomycota</taxon>
        <taxon>Pezizomycotina</taxon>
        <taxon>Sordariomycetes</taxon>
        <taxon>Hypocreomycetidae</taxon>
        <taxon>Hypocreales</taxon>
        <taxon>Nectriaceae</taxon>
        <taxon>Fusarium</taxon>
        <taxon>Fusarium fujikuroi species complex</taxon>
    </lineage>
</organism>
<dbReference type="SUPFAM" id="SSF48403">
    <property type="entry name" value="Ankyrin repeat"/>
    <property type="match status" value="1"/>
</dbReference>
<gene>
    <name evidence="5" type="ORF">FGLOB1_2582</name>
</gene>
<dbReference type="InterPro" id="IPR036770">
    <property type="entry name" value="Ankyrin_rpt-contain_sf"/>
</dbReference>
<protein>
    <submittedName>
        <fullName evidence="5">Ankyrin repeat</fullName>
    </submittedName>
</protein>
<keyword evidence="6" id="KW-1185">Reference proteome</keyword>
<dbReference type="PROSITE" id="PS50088">
    <property type="entry name" value="ANK_REPEAT"/>
    <property type="match status" value="1"/>
</dbReference>
<evidence type="ECO:0000313" key="6">
    <source>
        <dbReference type="Proteomes" id="UP000532311"/>
    </source>
</evidence>
<name>A0A8H6DH05_9HYPO</name>
<evidence type="ECO:0000256" key="3">
    <source>
        <dbReference type="SAM" id="MobiDB-lite"/>
    </source>
</evidence>
<keyword evidence="1" id="KW-0677">Repeat</keyword>
<evidence type="ECO:0000256" key="2">
    <source>
        <dbReference type="PROSITE-ProRule" id="PRU00023"/>
    </source>
</evidence>
<dbReference type="InterPro" id="IPR056884">
    <property type="entry name" value="NPHP3-like_N"/>
</dbReference>
<feature type="repeat" description="ANK" evidence="2">
    <location>
        <begin position="1035"/>
        <end position="1057"/>
    </location>
</feature>
<dbReference type="InterPro" id="IPR027417">
    <property type="entry name" value="P-loop_NTPase"/>
</dbReference>
<dbReference type="Pfam" id="PF24883">
    <property type="entry name" value="NPHP3_N"/>
    <property type="match status" value="1"/>
</dbReference>
<dbReference type="Gene3D" id="1.25.40.20">
    <property type="entry name" value="Ankyrin repeat-containing domain"/>
    <property type="match status" value="1"/>
</dbReference>
<dbReference type="Pfam" id="PF00023">
    <property type="entry name" value="Ank"/>
    <property type="match status" value="1"/>
</dbReference>
<comment type="caution">
    <text evidence="5">The sequence shown here is derived from an EMBL/GenBank/DDBJ whole genome shotgun (WGS) entry which is preliminary data.</text>
</comment>
<dbReference type="PANTHER" id="PTHR10039">
    <property type="entry name" value="AMELOGENIN"/>
    <property type="match status" value="1"/>
</dbReference>
<evidence type="ECO:0000256" key="1">
    <source>
        <dbReference type="ARBA" id="ARBA00022737"/>
    </source>
</evidence>
<dbReference type="InterPro" id="IPR002110">
    <property type="entry name" value="Ankyrin_rpt"/>
</dbReference>
<evidence type="ECO:0000259" key="4">
    <source>
        <dbReference type="Pfam" id="PF24883"/>
    </source>
</evidence>
<feature type="region of interest" description="Disordered" evidence="3">
    <location>
        <begin position="1"/>
        <end position="42"/>
    </location>
</feature>
<dbReference type="Proteomes" id="UP000532311">
    <property type="component" value="Unassembled WGS sequence"/>
</dbReference>
<proteinExistence type="predicted"/>
<dbReference type="PROSITE" id="PS50297">
    <property type="entry name" value="ANK_REP_REGION"/>
    <property type="match status" value="1"/>
</dbReference>
<dbReference type="AlphaFoldDB" id="A0A8H6DH05"/>
<sequence>MGNTLNDLRATETLPAPPPKPKPEKSRPFGVTQVYPDPTNTTATKEKEIDIFVLHGLDARSDKTFIAWKVDGDKTSGDVHWLSDEDMLPSRMPQARVLTYDWNANYDKTASKETMRAHADTLLERVHLNRAGLVSSSNNLHCIVLWRRVAVSIGALELQHPQRQLRREIFESCIGLVFLGTPFRGSWDFGTQVALLRIEEARRANPEENVQYSMELVQYLKRGTDDNPSPLDDLMHRFYASMDNEMFKIPRAELYETLPAKFAGPLSRLSPEDVDKLTAIDKHGEGIVVSHTSAVLSGGDGSAQPMRHNMMHKYNSPDNPAFQSLCLRLNQFAEGAEKAMESRNQARLNELEAPASNELKSWLEALSFPNMNRRHKELEQNKAIPGTCEWLFKHEKYAAWEESDSADSPDSTLLIEGKAGSGKSTLMYKAVIRAETMLEDAKPICLSYFFNAAKDEGFTTQILPQGLYRSFLSQLLKKLKRSPEVVAIVREWGPGKKARQETLEDVVELKHKISSLLVTLDGRKVRIFIDDIDKCGSGRDEGIDSTIEMLKYIQSLNRKGPKVLTLFSIRDRAQYGSHLSGPTIEMSKHNEEDISKFVHDNLKYSGHSAVREGIIRTLVRSSSNIFLWAQIVVDSLNRERDKGLTDEELGQEVTRIPPKLEGLYADLLDSLNSKCRAEALIILQLIQALRYASDTDNVPGNADRTAEEFEAHIRDICRGFVEIQIIKDPNRRFSPCVTPGIQTSTEVDDLCETHEEDTRTPPPPKRLVQFTHDSVRDFLDMHGWGQLDAKSSDHSAVVRAHLEVTNLCMRAAGDAVTQNSFLPYAAHFWAVHARKSNEAIDEKFQPPSFVTNCGWRTKGVISRYLSHATKPDSLLHLEKAEIPIVVWFNDKATILTLLAFEGCGALITKHGEQCTRKGCCDDESTVRDAFALAMLRGWKTGVEAVRDLAQKQSITLDPMAVPDFAASICPLWWICRRNWHDILKSILNIGWDTTREEAGMSFCEGVKLGHRRIVELFLDNAADNNMSLLSWQSKDGYTALHFAASAGRLGIFQMLLDSLDEVPLGLMYKESKRGETVLDMAQRGKRRHEMRRDSDDIIKTIQEILEQ</sequence>
<dbReference type="PANTHER" id="PTHR10039:SF5">
    <property type="entry name" value="NACHT DOMAIN-CONTAINING PROTEIN"/>
    <property type="match status" value="1"/>
</dbReference>
<dbReference type="SUPFAM" id="SSF52540">
    <property type="entry name" value="P-loop containing nucleoside triphosphate hydrolases"/>
    <property type="match status" value="1"/>
</dbReference>
<accession>A0A8H6DH05</accession>
<evidence type="ECO:0000313" key="5">
    <source>
        <dbReference type="EMBL" id="KAF5716504.1"/>
    </source>
</evidence>